<dbReference type="EMBL" id="BJNF01000091">
    <property type="protein sequence ID" value="GEC17174.1"/>
    <property type="molecule type" value="Genomic_DNA"/>
</dbReference>
<organism evidence="1 2">
    <name type="scientific">Nitrobacter winogradskyi</name>
    <name type="common">Nitrobacter agilis</name>
    <dbReference type="NCBI Taxonomy" id="913"/>
    <lineage>
        <taxon>Bacteria</taxon>
        <taxon>Pseudomonadati</taxon>
        <taxon>Pseudomonadota</taxon>
        <taxon>Alphaproteobacteria</taxon>
        <taxon>Hyphomicrobiales</taxon>
        <taxon>Nitrobacteraceae</taxon>
        <taxon>Nitrobacter</taxon>
    </lineage>
</organism>
<name>A0A4Y3WE72_NITWI</name>
<gene>
    <name evidence="1" type="ORF">NWI01_30660</name>
</gene>
<dbReference type="Proteomes" id="UP000318825">
    <property type="component" value="Unassembled WGS sequence"/>
</dbReference>
<proteinExistence type="predicted"/>
<evidence type="ECO:0000313" key="1">
    <source>
        <dbReference type="EMBL" id="GEC17174.1"/>
    </source>
</evidence>
<reference evidence="1 2" key="1">
    <citation type="submission" date="2019-06" db="EMBL/GenBank/DDBJ databases">
        <title>Whole genome shotgun sequence of Nitrobacter winogradskyi NBRC 14297.</title>
        <authorList>
            <person name="Hosoyama A."/>
            <person name="Uohara A."/>
            <person name="Ohji S."/>
            <person name="Ichikawa N."/>
        </authorList>
    </citation>
    <scope>NUCLEOTIDE SEQUENCE [LARGE SCALE GENOMIC DNA]</scope>
    <source>
        <strain evidence="1 2">NBRC 14297</strain>
    </source>
</reference>
<dbReference type="AlphaFoldDB" id="A0A4Y3WE72"/>
<sequence>MDNSGRKLPHDWPLCVHQACLWRRAGIVNAWGPSISLDSALTVPQRDRSHLNPEHPGTLGLPEVSVAALTLAGIGSIRICPEPGIQ</sequence>
<protein>
    <submittedName>
        <fullName evidence="1">Uncharacterized protein</fullName>
    </submittedName>
</protein>
<comment type="caution">
    <text evidence="1">The sequence shown here is derived from an EMBL/GenBank/DDBJ whole genome shotgun (WGS) entry which is preliminary data.</text>
</comment>
<accession>A0A4Y3WE72</accession>
<evidence type="ECO:0000313" key="2">
    <source>
        <dbReference type="Proteomes" id="UP000318825"/>
    </source>
</evidence>